<dbReference type="InterPro" id="IPR005184">
    <property type="entry name" value="DUF306_Meta_HslJ"/>
</dbReference>
<evidence type="ECO:0000313" key="5">
    <source>
        <dbReference type="Proteomes" id="UP000516057"/>
    </source>
</evidence>
<feature type="domain" description="DUF306" evidence="2">
    <location>
        <begin position="75"/>
        <end position="164"/>
    </location>
</feature>
<evidence type="ECO:0000259" key="3">
    <source>
        <dbReference type="Pfam" id="PF14302"/>
    </source>
</evidence>
<dbReference type="RefSeq" id="WP_187737732.1">
    <property type="nucleotide sequence ID" value="NZ_CP060790.1"/>
</dbReference>
<dbReference type="Proteomes" id="UP000516057">
    <property type="component" value="Chromosome"/>
</dbReference>
<dbReference type="InterPro" id="IPR038670">
    <property type="entry name" value="HslJ-like_sf"/>
</dbReference>
<dbReference type="Pfam" id="PF03724">
    <property type="entry name" value="META"/>
    <property type="match status" value="1"/>
</dbReference>
<evidence type="ECO:0000256" key="1">
    <source>
        <dbReference type="SAM" id="SignalP"/>
    </source>
</evidence>
<feature type="domain" description="DUF4377" evidence="3">
    <location>
        <begin position="189"/>
        <end position="277"/>
    </location>
</feature>
<proteinExistence type="predicted"/>
<dbReference type="KEGG" id="amon:H9L24_08255"/>
<dbReference type="InterPro" id="IPR025485">
    <property type="entry name" value="DUF4377"/>
</dbReference>
<dbReference type="PANTHER" id="PTHR35535">
    <property type="entry name" value="HEAT SHOCK PROTEIN HSLJ"/>
    <property type="match status" value="1"/>
</dbReference>
<dbReference type="EMBL" id="CP060790">
    <property type="protein sequence ID" value="QNP60752.1"/>
    <property type="molecule type" value="Genomic_DNA"/>
</dbReference>
<evidence type="ECO:0000313" key="4">
    <source>
        <dbReference type="EMBL" id="QNP60752.1"/>
    </source>
</evidence>
<evidence type="ECO:0000259" key="2">
    <source>
        <dbReference type="Pfam" id="PF03724"/>
    </source>
</evidence>
<reference evidence="4 5" key="1">
    <citation type="submission" date="2020-08" db="EMBL/GenBank/DDBJ databases">
        <title>Genome sequence of Acidovorax monticola KACC 19171T.</title>
        <authorList>
            <person name="Hyun D.-W."/>
            <person name="Bae J.-W."/>
        </authorList>
    </citation>
    <scope>NUCLEOTIDE SEQUENCE [LARGE SCALE GENOMIC DNA]</scope>
    <source>
        <strain evidence="4 5">KACC 19171</strain>
    </source>
</reference>
<gene>
    <name evidence="4" type="ORF">H9L24_08255</name>
</gene>
<dbReference type="PANTHER" id="PTHR35535:SF1">
    <property type="entry name" value="HEAT SHOCK PROTEIN HSLJ"/>
    <property type="match status" value="1"/>
</dbReference>
<feature type="signal peptide" evidence="1">
    <location>
        <begin position="1"/>
        <end position="29"/>
    </location>
</feature>
<dbReference type="Pfam" id="PF14302">
    <property type="entry name" value="DUF4377"/>
    <property type="match status" value="1"/>
</dbReference>
<keyword evidence="5" id="KW-1185">Reference proteome</keyword>
<dbReference type="InterPro" id="IPR053147">
    <property type="entry name" value="Hsp_HslJ-like"/>
</dbReference>
<keyword evidence="1" id="KW-0732">Signal</keyword>
<feature type="chain" id="PRO_5028807398" evidence="1">
    <location>
        <begin position="30"/>
        <end position="282"/>
    </location>
</feature>
<sequence length="282" mass="30712">MRTITALKTLPAVLLTAMVAACGSTPPGASMSATLSTPPAASAPAADAARQLQAYDWDLAAAFDGRGQSAPGWRLPNHTPTRLHFQDQQLSVRNLCNAIGAGYTLDGSRLQVARAMSTMRACAERELMDLEQRVIALLPQAQRYELRAATADKAPMLVLHFADGSRWELAGTPTPATRYGSAGERVFLEVAPQRVACNHPLMPNAMCLRVREIRYGDNGVKQSTGEWRIFQGGIEGYTHEPGIRNVLRLQRYPLAKPGQPQPADAPSHVYVLDMVVESERVR</sequence>
<dbReference type="AlphaFoldDB" id="A0A7H0HJN6"/>
<name>A0A7H0HJN6_9BURK</name>
<accession>A0A7H0HJN6</accession>
<organism evidence="4 5">
    <name type="scientific">Paenacidovorax monticola</name>
    <dbReference type="NCBI Taxonomy" id="1926868"/>
    <lineage>
        <taxon>Bacteria</taxon>
        <taxon>Pseudomonadati</taxon>
        <taxon>Pseudomonadota</taxon>
        <taxon>Betaproteobacteria</taxon>
        <taxon>Burkholderiales</taxon>
        <taxon>Comamonadaceae</taxon>
        <taxon>Paenacidovorax</taxon>
    </lineage>
</organism>
<dbReference type="PROSITE" id="PS51257">
    <property type="entry name" value="PROKAR_LIPOPROTEIN"/>
    <property type="match status" value="1"/>
</dbReference>
<dbReference type="Gene3D" id="2.40.128.270">
    <property type="match status" value="1"/>
</dbReference>
<protein>
    <submittedName>
        <fullName evidence="4">META and DUF4377 domain-containing protein</fullName>
    </submittedName>
</protein>